<feature type="domain" description="N-acetyltransferase" evidence="1">
    <location>
        <begin position="2"/>
        <end position="93"/>
    </location>
</feature>
<proteinExistence type="predicted"/>
<dbReference type="Pfam" id="PF14542">
    <property type="entry name" value="Acetyltransf_CG"/>
    <property type="match status" value="1"/>
</dbReference>
<dbReference type="STRING" id="1423750.FC89_GL000776"/>
<accession>A0A0R1VLA8</accession>
<dbReference type="InterPro" id="IPR031165">
    <property type="entry name" value="GNAT_YJDJ"/>
</dbReference>
<protein>
    <recommendedName>
        <fullName evidence="1">N-acetyltransferase domain-containing protein</fullName>
    </recommendedName>
</protein>
<dbReference type="GeneID" id="98318804"/>
<dbReference type="PATRIC" id="fig|1423750.3.peg.798"/>
<organism evidence="2 3">
    <name type="scientific">Liquorilactobacillus ghanensis DSM 18630</name>
    <dbReference type="NCBI Taxonomy" id="1423750"/>
    <lineage>
        <taxon>Bacteria</taxon>
        <taxon>Bacillati</taxon>
        <taxon>Bacillota</taxon>
        <taxon>Bacilli</taxon>
        <taxon>Lactobacillales</taxon>
        <taxon>Lactobacillaceae</taxon>
        <taxon>Liquorilactobacillus</taxon>
    </lineage>
</organism>
<gene>
    <name evidence="2" type="ORF">FC89_GL000776</name>
</gene>
<sequence length="95" mass="11058">MQQRLTTDSFNLLTTKDALTPIAHLGIKKIPAKKIYLLEYTWVSFPKRHQGLAEQLITAFMQEMKLQGCQVLPLCPYAKKYFAQHPEFNHQLIIK</sequence>
<comment type="caution">
    <text evidence="2">The sequence shown here is derived from an EMBL/GenBank/DDBJ whole genome shotgun (WGS) entry which is preliminary data.</text>
</comment>
<dbReference type="PROSITE" id="PS51729">
    <property type="entry name" value="GNAT_YJDJ"/>
    <property type="match status" value="1"/>
</dbReference>
<evidence type="ECO:0000313" key="3">
    <source>
        <dbReference type="Proteomes" id="UP000051451"/>
    </source>
</evidence>
<dbReference type="InterPro" id="IPR016181">
    <property type="entry name" value="Acyl_CoA_acyltransferase"/>
</dbReference>
<dbReference type="Gene3D" id="3.40.630.30">
    <property type="match status" value="1"/>
</dbReference>
<evidence type="ECO:0000259" key="1">
    <source>
        <dbReference type="PROSITE" id="PS51729"/>
    </source>
</evidence>
<name>A0A0R1VLA8_9LACO</name>
<dbReference type="Proteomes" id="UP000051451">
    <property type="component" value="Unassembled WGS sequence"/>
</dbReference>
<dbReference type="OrthoDB" id="9793389at2"/>
<evidence type="ECO:0000313" key="2">
    <source>
        <dbReference type="EMBL" id="KRM06622.1"/>
    </source>
</evidence>
<dbReference type="RefSeq" id="WP_057871525.1">
    <property type="nucleotide sequence ID" value="NZ_AZGB01000015.1"/>
</dbReference>
<reference evidence="2 3" key="1">
    <citation type="journal article" date="2015" name="Genome Announc.">
        <title>Expanding the biotechnology potential of lactobacilli through comparative genomics of 213 strains and associated genera.</title>
        <authorList>
            <person name="Sun Z."/>
            <person name="Harris H.M."/>
            <person name="McCann A."/>
            <person name="Guo C."/>
            <person name="Argimon S."/>
            <person name="Zhang W."/>
            <person name="Yang X."/>
            <person name="Jeffery I.B."/>
            <person name="Cooney J.C."/>
            <person name="Kagawa T.F."/>
            <person name="Liu W."/>
            <person name="Song Y."/>
            <person name="Salvetti E."/>
            <person name="Wrobel A."/>
            <person name="Rasinkangas P."/>
            <person name="Parkhill J."/>
            <person name="Rea M.C."/>
            <person name="O'Sullivan O."/>
            <person name="Ritari J."/>
            <person name="Douillard F.P."/>
            <person name="Paul Ross R."/>
            <person name="Yang R."/>
            <person name="Briner A.E."/>
            <person name="Felis G.E."/>
            <person name="de Vos W.M."/>
            <person name="Barrangou R."/>
            <person name="Klaenhammer T.R."/>
            <person name="Caufield P.W."/>
            <person name="Cui Y."/>
            <person name="Zhang H."/>
            <person name="O'Toole P.W."/>
        </authorList>
    </citation>
    <scope>NUCLEOTIDE SEQUENCE [LARGE SCALE GENOMIC DNA]</scope>
    <source>
        <strain evidence="2 3">DSM 18630</strain>
    </source>
</reference>
<keyword evidence="3" id="KW-1185">Reference proteome</keyword>
<dbReference type="SUPFAM" id="SSF55729">
    <property type="entry name" value="Acyl-CoA N-acyltransferases (Nat)"/>
    <property type="match status" value="1"/>
</dbReference>
<dbReference type="AlphaFoldDB" id="A0A0R1VLA8"/>
<dbReference type="EMBL" id="AZGB01000015">
    <property type="protein sequence ID" value="KRM06622.1"/>
    <property type="molecule type" value="Genomic_DNA"/>
</dbReference>